<dbReference type="PANTHER" id="PTHR43433:SF5">
    <property type="entry name" value="AB HYDROLASE-1 DOMAIN-CONTAINING PROTEIN"/>
    <property type="match status" value="1"/>
</dbReference>
<dbReference type="RefSeq" id="WP_307248324.1">
    <property type="nucleotide sequence ID" value="NZ_JAUSUZ010000001.1"/>
</dbReference>
<accession>A0AAE3W916</accession>
<evidence type="ECO:0000259" key="1">
    <source>
        <dbReference type="Pfam" id="PF00561"/>
    </source>
</evidence>
<organism evidence="2 3">
    <name type="scientific">Catenuloplanes indicus</name>
    <dbReference type="NCBI Taxonomy" id="137267"/>
    <lineage>
        <taxon>Bacteria</taxon>
        <taxon>Bacillati</taxon>
        <taxon>Actinomycetota</taxon>
        <taxon>Actinomycetes</taxon>
        <taxon>Micromonosporales</taxon>
        <taxon>Micromonosporaceae</taxon>
        <taxon>Catenuloplanes</taxon>
    </lineage>
</organism>
<evidence type="ECO:0000313" key="3">
    <source>
        <dbReference type="Proteomes" id="UP001240236"/>
    </source>
</evidence>
<dbReference type="AlphaFoldDB" id="A0AAE3W916"/>
<dbReference type="Pfam" id="PF00561">
    <property type="entry name" value="Abhydrolase_1"/>
    <property type="match status" value="1"/>
</dbReference>
<sequence>MEYARNGDVRIAYETFGDPGGVPLLLIMGLDFQMVLWPDEFCRMLAGRGFHVARFDNRDSGLSTHFTSPAPENPFRTLFRGSAAPVYTGLDMVADGLAVMDALGWPSAHVCGASLGSGLALATAVLHPGRVRGVTAVLGGPLGRRRDLLRYVNFGLFPRAARIRHPATDAGAIDTLVDLLRLISSPHAPFDEQWARSVATISHHRSPRDPGSTQRQTAAGLRLGPVARRFHEITVPTLCVNGADDPLIRPSAGAALARRIPGARSIVHPRMGHTLPPHVWPLLTAELASQAGLP</sequence>
<reference evidence="2 3" key="1">
    <citation type="submission" date="2023-07" db="EMBL/GenBank/DDBJ databases">
        <title>Sequencing the genomes of 1000 actinobacteria strains.</title>
        <authorList>
            <person name="Klenk H.-P."/>
        </authorList>
    </citation>
    <scope>NUCLEOTIDE SEQUENCE [LARGE SCALE GENOMIC DNA]</scope>
    <source>
        <strain evidence="2 3">DSM 44709</strain>
    </source>
</reference>
<dbReference type="InterPro" id="IPR029058">
    <property type="entry name" value="AB_hydrolase_fold"/>
</dbReference>
<proteinExistence type="predicted"/>
<dbReference type="GO" id="GO:0004806">
    <property type="term" value="F:triacylglycerol lipase activity"/>
    <property type="evidence" value="ECO:0007669"/>
    <property type="project" value="TreeGrafter"/>
</dbReference>
<dbReference type="PANTHER" id="PTHR43433">
    <property type="entry name" value="HYDROLASE, ALPHA/BETA FOLD FAMILY PROTEIN"/>
    <property type="match status" value="1"/>
</dbReference>
<dbReference type="EMBL" id="JAUSUZ010000001">
    <property type="protein sequence ID" value="MDQ0371502.1"/>
    <property type="molecule type" value="Genomic_DNA"/>
</dbReference>
<feature type="domain" description="AB hydrolase-1" evidence="1">
    <location>
        <begin position="35"/>
        <end position="274"/>
    </location>
</feature>
<dbReference type="SUPFAM" id="SSF53474">
    <property type="entry name" value="alpha/beta-Hydrolases"/>
    <property type="match status" value="1"/>
</dbReference>
<evidence type="ECO:0000313" key="2">
    <source>
        <dbReference type="EMBL" id="MDQ0371502.1"/>
    </source>
</evidence>
<gene>
    <name evidence="2" type="ORF">J2S42_008171</name>
</gene>
<dbReference type="Proteomes" id="UP001240236">
    <property type="component" value="Unassembled WGS sequence"/>
</dbReference>
<dbReference type="InterPro" id="IPR050471">
    <property type="entry name" value="AB_hydrolase"/>
</dbReference>
<name>A0AAE3W916_9ACTN</name>
<keyword evidence="3" id="KW-1185">Reference proteome</keyword>
<dbReference type="InterPro" id="IPR000073">
    <property type="entry name" value="AB_hydrolase_1"/>
</dbReference>
<comment type="caution">
    <text evidence="2">The sequence shown here is derived from an EMBL/GenBank/DDBJ whole genome shotgun (WGS) entry which is preliminary data.</text>
</comment>
<protein>
    <submittedName>
        <fullName evidence="2">Pimeloyl-ACP methyl ester carboxylesterase</fullName>
    </submittedName>
</protein>
<dbReference type="Gene3D" id="3.40.50.1820">
    <property type="entry name" value="alpha/beta hydrolase"/>
    <property type="match status" value="1"/>
</dbReference>
<dbReference type="GO" id="GO:0046503">
    <property type="term" value="P:glycerolipid catabolic process"/>
    <property type="evidence" value="ECO:0007669"/>
    <property type="project" value="TreeGrafter"/>
</dbReference>